<dbReference type="Proteomes" id="UP000323671">
    <property type="component" value="Chromosome"/>
</dbReference>
<dbReference type="InterPro" id="IPR006222">
    <property type="entry name" value="GCVT_N"/>
</dbReference>
<reference evidence="3 4" key="1">
    <citation type="submission" date="2017-07" db="EMBL/GenBank/DDBJ databases">
        <title>Complete genome sequence of Oryzomicrobium terrae TPP412.</title>
        <authorList>
            <person name="Chiu L.-W."/>
            <person name="Lo K.-J."/>
            <person name="Tsai Y.-M."/>
            <person name="Lin S.-S."/>
            <person name="Kuo C.-H."/>
            <person name="Liu C.-T."/>
        </authorList>
    </citation>
    <scope>NUCLEOTIDE SEQUENCE [LARGE SCALE GENOMIC DNA]</scope>
    <source>
        <strain evidence="3 4">TPP412</strain>
    </source>
</reference>
<proteinExistence type="predicted"/>
<dbReference type="AlphaFoldDB" id="A0A5C1EA85"/>
<feature type="binding site" evidence="1">
    <location>
        <position position="192"/>
    </location>
    <ligand>
        <name>substrate</name>
    </ligand>
</feature>
<dbReference type="NCBIfam" id="TIGR03317">
    <property type="entry name" value="ygfZ_signature"/>
    <property type="match status" value="1"/>
</dbReference>
<dbReference type="Pfam" id="PF01571">
    <property type="entry name" value="GCV_T"/>
    <property type="match status" value="1"/>
</dbReference>
<dbReference type="Gene3D" id="3.30.70.1630">
    <property type="match status" value="1"/>
</dbReference>
<sequence>MSAETPAASPVQQFLTRLDGAQAQRDGRLVLDFGDARGEAEAVADAGATVVAPLTHLAVLDAAGDDAAAFLHNQMTNDINHLAPDQWLRAAWCSAKGRMYTSFVIWRGADAGTYRLRFAADQMAFIKKRLAMFVLRSKVTLADRSDDVVLFGLAGARAADLVGGLGLAVPDVGKTASGPRGEVLRLDEQRFELAVPADQAEALWAQVAATARPVGAQAWHLLDVRAGLLHLSAATQEAFVPQMANFDRVGGVSFHKGCYPGQEIVARTQYLGKVKRHMYQGELAAFAAPGTELFSSATPDLACGQIVLAAPSPRGGFEVLAVIQENALAAPVTTAGEAPQTLENLRLPAYMA</sequence>
<dbReference type="GO" id="GO:0016226">
    <property type="term" value="P:iron-sulfur cluster assembly"/>
    <property type="evidence" value="ECO:0007669"/>
    <property type="project" value="TreeGrafter"/>
</dbReference>
<organism evidence="3 4">
    <name type="scientific">Oryzomicrobium terrae</name>
    <dbReference type="NCBI Taxonomy" id="1735038"/>
    <lineage>
        <taxon>Bacteria</taxon>
        <taxon>Pseudomonadati</taxon>
        <taxon>Pseudomonadota</taxon>
        <taxon>Betaproteobacteria</taxon>
        <taxon>Rhodocyclales</taxon>
        <taxon>Rhodocyclaceae</taxon>
        <taxon>Oryzomicrobium</taxon>
    </lineage>
</organism>
<dbReference type="InterPro" id="IPR045179">
    <property type="entry name" value="YgfZ/GcvT"/>
</dbReference>
<evidence type="ECO:0000256" key="1">
    <source>
        <dbReference type="PIRSR" id="PIRSR006487-1"/>
    </source>
</evidence>
<dbReference type="EMBL" id="CP022579">
    <property type="protein sequence ID" value="QEL65077.1"/>
    <property type="molecule type" value="Genomic_DNA"/>
</dbReference>
<dbReference type="PIRSF" id="PIRSF006487">
    <property type="entry name" value="GcvT"/>
    <property type="match status" value="1"/>
</dbReference>
<dbReference type="RefSeq" id="WP_082396807.1">
    <property type="nucleotide sequence ID" value="NZ_CP022579.1"/>
</dbReference>
<evidence type="ECO:0000259" key="2">
    <source>
        <dbReference type="Pfam" id="PF01571"/>
    </source>
</evidence>
<dbReference type="Gene3D" id="2.40.30.160">
    <property type="match status" value="1"/>
</dbReference>
<dbReference type="KEGG" id="otr:OTERR_16010"/>
<evidence type="ECO:0000313" key="4">
    <source>
        <dbReference type="Proteomes" id="UP000323671"/>
    </source>
</evidence>
<evidence type="ECO:0000313" key="3">
    <source>
        <dbReference type="EMBL" id="QEL65077.1"/>
    </source>
</evidence>
<name>A0A5C1EA85_9RHOO</name>
<dbReference type="SUPFAM" id="SSF103025">
    <property type="entry name" value="Folate-binding domain"/>
    <property type="match status" value="1"/>
</dbReference>
<dbReference type="InterPro" id="IPR017703">
    <property type="entry name" value="YgfZ/GCV_T_CS"/>
</dbReference>
<feature type="domain" description="GCVT N-terminal" evidence="2">
    <location>
        <begin position="49"/>
        <end position="163"/>
    </location>
</feature>
<keyword evidence="4" id="KW-1185">Reference proteome</keyword>
<gene>
    <name evidence="3" type="primary">ygfZ</name>
    <name evidence="3" type="ORF">OTERR_16010</name>
</gene>
<dbReference type="PANTHER" id="PTHR22602">
    <property type="entry name" value="TRANSFERASE CAF17, MITOCHONDRIAL-RELATED"/>
    <property type="match status" value="1"/>
</dbReference>
<protein>
    <submittedName>
        <fullName evidence="3">tRNA-modifying protein YgfZ</fullName>
    </submittedName>
</protein>
<accession>A0A5C1EA85</accession>
<dbReference type="Gene3D" id="3.30.70.1400">
    <property type="entry name" value="Aminomethyltransferase beta-barrel domains"/>
    <property type="match status" value="1"/>
</dbReference>
<dbReference type="PANTHER" id="PTHR22602:SF0">
    <property type="entry name" value="TRANSFERASE CAF17, MITOCHONDRIAL-RELATED"/>
    <property type="match status" value="1"/>
</dbReference>